<dbReference type="EMBL" id="HACG01027479">
    <property type="protein sequence ID" value="CEK74344.1"/>
    <property type="molecule type" value="Transcribed_RNA"/>
</dbReference>
<dbReference type="EMBL" id="HACG01027477">
    <property type="protein sequence ID" value="CEK74342.1"/>
    <property type="molecule type" value="Transcribed_RNA"/>
</dbReference>
<dbReference type="InterPro" id="IPR015915">
    <property type="entry name" value="Kelch-typ_b-propeller"/>
</dbReference>
<dbReference type="PANTHER" id="PTHR46228">
    <property type="entry name" value="KELCH DOMAIN-CONTAINING PROTEIN"/>
    <property type="match status" value="1"/>
</dbReference>
<accession>A0A0B7A0B6</accession>
<organism evidence="4">
    <name type="scientific">Arion vulgaris</name>
    <dbReference type="NCBI Taxonomy" id="1028688"/>
    <lineage>
        <taxon>Eukaryota</taxon>
        <taxon>Metazoa</taxon>
        <taxon>Spiralia</taxon>
        <taxon>Lophotrochozoa</taxon>
        <taxon>Mollusca</taxon>
        <taxon>Gastropoda</taxon>
        <taxon>Heterobranchia</taxon>
        <taxon>Euthyneura</taxon>
        <taxon>Panpulmonata</taxon>
        <taxon>Eupulmonata</taxon>
        <taxon>Stylommatophora</taxon>
        <taxon>Helicina</taxon>
        <taxon>Arionoidea</taxon>
        <taxon>Arionidae</taxon>
        <taxon>Arion</taxon>
    </lineage>
</organism>
<name>A0A0B7A0B6_9EUPU</name>
<sequence>MALKSLCLLPAWQKKKLSPQSRMIKEYYCPDRCGHNAVCIKEELIIWGGYNENNGSTYCSNTALWVYKLDLDVWMQYKATGRAPPKRSGACSALLWPYWYIFCGHTYNGNGNDMYRLDLINLNWEQVCVMEPSISPRDKASSWVYGNRIYCFGGFGISPFTFLWDRDTDVFSEEAFTERGWNDQLLYFDTEKFEWIKVVCKGIKPKERAAHSTVCVGGNVYLFGGRHHSQRLNDLHMLNLETHTWSGRIPCHGIQPAGRSWHSMSRFSKTELLLFGGFDNNRSSLDDIWLLNIVSFSWTVLINHTGLPRLWHTASVSVQGDVLIFGGCVNNILDEAGQMITSDKVLVIRLQPFSLERLCLHTLSKHKDLTSSQWHVLSKPHQEWLSLKSTSACEFSPPFYKNCAESVLGPHLCQLSVLTEKEVEVLNNSR</sequence>
<dbReference type="InterPro" id="IPR011043">
    <property type="entry name" value="Gal_Oxase/kelch_b-propeller"/>
</dbReference>
<evidence type="ECO:0000313" key="4">
    <source>
        <dbReference type="EMBL" id="CEK74344.1"/>
    </source>
</evidence>
<keyword evidence="2" id="KW-0677">Repeat</keyword>
<evidence type="ECO:0000313" key="3">
    <source>
        <dbReference type="EMBL" id="CEK74342.1"/>
    </source>
</evidence>
<dbReference type="AlphaFoldDB" id="A0A0B7A0B6"/>
<keyword evidence="1" id="KW-0880">Kelch repeat</keyword>
<dbReference type="Gene3D" id="2.120.10.80">
    <property type="entry name" value="Kelch-type beta propeller"/>
    <property type="match status" value="3"/>
</dbReference>
<dbReference type="PANTHER" id="PTHR46228:SF2">
    <property type="entry name" value="KELCH REPEAT PROTEIN (AFU_ORTHOLOGUE AFUA_4G14350)"/>
    <property type="match status" value="1"/>
</dbReference>
<evidence type="ECO:0000256" key="2">
    <source>
        <dbReference type="ARBA" id="ARBA00022737"/>
    </source>
</evidence>
<gene>
    <name evidence="4" type="primary">ORF90658</name>
    <name evidence="3" type="synonym">ORF90652</name>
</gene>
<reference evidence="4" key="1">
    <citation type="submission" date="2014-12" db="EMBL/GenBank/DDBJ databases">
        <title>Insight into the proteome of Arion vulgaris.</title>
        <authorList>
            <person name="Aradska J."/>
            <person name="Bulat T."/>
            <person name="Smidak R."/>
            <person name="Sarate P."/>
            <person name="Gangsoo J."/>
            <person name="Sialana F."/>
            <person name="Bilban M."/>
            <person name="Lubec G."/>
        </authorList>
    </citation>
    <scope>NUCLEOTIDE SEQUENCE</scope>
    <source>
        <tissue evidence="4">Skin</tissue>
    </source>
</reference>
<evidence type="ECO:0000256" key="1">
    <source>
        <dbReference type="ARBA" id="ARBA00022441"/>
    </source>
</evidence>
<proteinExistence type="predicted"/>
<dbReference type="Pfam" id="PF24681">
    <property type="entry name" value="Kelch_KLHDC2_KLHL20_DRC7"/>
    <property type="match status" value="2"/>
</dbReference>
<protein>
    <submittedName>
        <fullName evidence="4">Uncharacterized protein</fullName>
    </submittedName>
</protein>
<dbReference type="SUPFAM" id="SSF50965">
    <property type="entry name" value="Galactose oxidase, central domain"/>
    <property type="match status" value="1"/>
</dbReference>